<sequence length="383" mass="43795">MMGVLNHLSTLLLLSLLPPALSHVVENFSDVPQCKKFFMKGTTPNLPGILVNGTVQNQTRYKPICQLFNNTYMFATLYDTTKRIPVFSAYTFTGYTTGRPRQSWMIESQLEDIKIEEMKTQHEMKELNNNTDITVDHQAVDADYKYNNMSMDRGHLFPCSYAPDDAAKRSTFTLTNIVPQESSFNGGRWCVAELKVREALWNNCKKNNNKIEANVVTGAVPSNNKLNLVNIPDLLWTAFCCETSKKDNWIAGAYWGDNKEELNEKELDTITLAKLYEKLNDHYHGDGVVKVFPDQCPKDDIPEELLKDKDKKDKTDQNNLKRMSDVQGILTKRRKVDILRELPLRDGDVHDHCVYDDDCVCSSVGVKGYYLPVVFVSFFLTFK</sequence>
<gene>
    <name evidence="4" type="primary">LOC115194904</name>
</gene>
<dbReference type="GO" id="GO:0046872">
    <property type="term" value="F:metal ion binding"/>
    <property type="evidence" value="ECO:0007669"/>
    <property type="project" value="InterPro"/>
</dbReference>
<organism evidence="4 5">
    <name type="scientific">Salmo trutta</name>
    <name type="common">Brown trout</name>
    <dbReference type="NCBI Taxonomy" id="8032"/>
    <lineage>
        <taxon>Eukaryota</taxon>
        <taxon>Metazoa</taxon>
        <taxon>Chordata</taxon>
        <taxon>Craniata</taxon>
        <taxon>Vertebrata</taxon>
        <taxon>Euteleostomi</taxon>
        <taxon>Actinopterygii</taxon>
        <taxon>Neopterygii</taxon>
        <taxon>Teleostei</taxon>
        <taxon>Protacanthopterygii</taxon>
        <taxon>Salmoniformes</taxon>
        <taxon>Salmonidae</taxon>
        <taxon>Salmoninae</taxon>
        <taxon>Salmo</taxon>
    </lineage>
</organism>
<dbReference type="OMA" id="ELDHACQ"/>
<evidence type="ECO:0000259" key="3">
    <source>
        <dbReference type="SMART" id="SM00892"/>
    </source>
</evidence>
<dbReference type="InterPro" id="IPR039015">
    <property type="entry name" value="ENDOD1"/>
</dbReference>
<feature type="domain" description="DNA/RNA non-specific endonuclease/pyrophosphatase/phosphodiesterase" evidence="3">
    <location>
        <begin position="70"/>
        <end position="285"/>
    </location>
</feature>
<reference evidence="4" key="1">
    <citation type="submission" date="2025-08" db="UniProtKB">
        <authorList>
            <consortium name="Ensembl"/>
        </authorList>
    </citation>
    <scope>IDENTIFICATION</scope>
</reference>
<keyword evidence="5" id="KW-1185">Reference proteome</keyword>
<dbReference type="Proteomes" id="UP000472277">
    <property type="component" value="Chromosome 5"/>
</dbReference>
<feature type="chain" id="PRO_5025335751" evidence="1">
    <location>
        <begin position="23"/>
        <end position="383"/>
    </location>
</feature>
<dbReference type="InterPro" id="IPR044929">
    <property type="entry name" value="DNA/RNA_non-sp_Endonuclease_sf"/>
</dbReference>
<dbReference type="InterPro" id="IPR001604">
    <property type="entry name" value="Endo_G_ENPP1-like_dom"/>
</dbReference>
<dbReference type="InterPro" id="IPR044925">
    <property type="entry name" value="His-Me_finger_sf"/>
</dbReference>
<dbReference type="SMART" id="SM00477">
    <property type="entry name" value="NUC"/>
    <property type="match status" value="1"/>
</dbReference>
<dbReference type="AlphaFoldDB" id="A0A674AN24"/>
<dbReference type="SUPFAM" id="SSF54060">
    <property type="entry name" value="His-Me finger endonucleases"/>
    <property type="match status" value="1"/>
</dbReference>
<dbReference type="PANTHER" id="PTHR21472:SF15">
    <property type="entry name" value="ENDONUCLEASE DOMAIN-CONTAINING 1 PROTEIN-RELATED"/>
    <property type="match status" value="1"/>
</dbReference>
<dbReference type="PANTHER" id="PTHR21472">
    <property type="entry name" value="ENDONUCLEASE DOMAIN-CONTAINING 1 PROTEIN ENDOD1"/>
    <property type="match status" value="1"/>
</dbReference>
<accession>A0A674AN24</accession>
<evidence type="ECO:0000313" key="4">
    <source>
        <dbReference type="Ensembl" id="ENSSTUP00000060819.1"/>
    </source>
</evidence>
<dbReference type="InParanoid" id="A0A674AN24"/>
<dbReference type="GeneTree" id="ENSGT01030000234592"/>
<name>A0A674AN24_SALTR</name>
<feature type="signal peptide" evidence="1">
    <location>
        <begin position="1"/>
        <end position="22"/>
    </location>
</feature>
<evidence type="ECO:0000256" key="1">
    <source>
        <dbReference type="SAM" id="SignalP"/>
    </source>
</evidence>
<evidence type="ECO:0000313" key="5">
    <source>
        <dbReference type="Proteomes" id="UP000472277"/>
    </source>
</evidence>
<feature type="domain" description="ENPP1-3/EXOG-like endonuclease/phosphodiesterase" evidence="2">
    <location>
        <begin position="71"/>
        <end position="282"/>
    </location>
</feature>
<reference evidence="4" key="2">
    <citation type="submission" date="2025-09" db="UniProtKB">
        <authorList>
            <consortium name="Ensembl"/>
        </authorList>
    </citation>
    <scope>IDENTIFICATION</scope>
</reference>
<dbReference type="Gene3D" id="3.40.570.10">
    <property type="entry name" value="Extracellular Endonuclease, subunit A"/>
    <property type="match status" value="1"/>
</dbReference>
<dbReference type="GO" id="GO:0016787">
    <property type="term" value="F:hydrolase activity"/>
    <property type="evidence" value="ECO:0007669"/>
    <property type="project" value="InterPro"/>
</dbReference>
<proteinExistence type="predicted"/>
<dbReference type="InterPro" id="IPR020821">
    <property type="entry name" value="ENPP1-3/EXOG-like_nuc-like"/>
</dbReference>
<protein>
    <submittedName>
        <fullName evidence="4">Endonuclease domain-containing 1 protein-like</fullName>
    </submittedName>
</protein>
<dbReference type="Pfam" id="PF01223">
    <property type="entry name" value="Endonuclease_NS"/>
    <property type="match status" value="1"/>
</dbReference>
<evidence type="ECO:0000259" key="2">
    <source>
        <dbReference type="SMART" id="SM00477"/>
    </source>
</evidence>
<keyword evidence="1" id="KW-0732">Signal</keyword>
<dbReference type="Ensembl" id="ENSSTUT00000064165.1">
    <property type="protein sequence ID" value="ENSSTUP00000060819.1"/>
    <property type="gene ID" value="ENSSTUG00000026396.1"/>
</dbReference>
<dbReference type="SMART" id="SM00892">
    <property type="entry name" value="Endonuclease_NS"/>
    <property type="match status" value="1"/>
</dbReference>
<dbReference type="GO" id="GO:0003676">
    <property type="term" value="F:nucleic acid binding"/>
    <property type="evidence" value="ECO:0007669"/>
    <property type="project" value="InterPro"/>
</dbReference>